<name>A0A5D8Z076_9GAMM</name>
<evidence type="ECO:0000313" key="7">
    <source>
        <dbReference type="EMBL" id="TZF88139.1"/>
    </source>
</evidence>
<dbReference type="RefSeq" id="WP_149353269.1">
    <property type="nucleotide sequence ID" value="NZ_VTRV01000117.1"/>
</dbReference>
<protein>
    <submittedName>
        <fullName evidence="7">Outer membrane protein assembly factor</fullName>
    </submittedName>
</protein>
<accession>A0A5D8Z076</accession>
<keyword evidence="2 4" id="KW-0732">Signal</keyword>
<reference evidence="7 8" key="1">
    <citation type="submission" date="2019-08" db="EMBL/GenBank/DDBJ databases">
        <title>Draft genome sequence of Lysobacter sp. UKS-15.</title>
        <authorList>
            <person name="Im W.-T."/>
        </authorList>
    </citation>
    <scope>NUCLEOTIDE SEQUENCE [LARGE SCALE GENOMIC DNA]</scope>
    <source>
        <strain evidence="7 8">UKS-15</strain>
    </source>
</reference>
<evidence type="ECO:0000256" key="4">
    <source>
        <dbReference type="SAM" id="SignalP"/>
    </source>
</evidence>
<keyword evidence="8" id="KW-1185">Reference proteome</keyword>
<evidence type="ECO:0000256" key="1">
    <source>
        <dbReference type="ARBA" id="ARBA00022692"/>
    </source>
</evidence>
<feature type="chain" id="PRO_5023087900" evidence="4">
    <location>
        <begin position="26"/>
        <end position="471"/>
    </location>
</feature>
<dbReference type="AlphaFoldDB" id="A0A5D8Z076"/>
<gene>
    <name evidence="7" type="ORF">FW784_10360</name>
</gene>
<dbReference type="GO" id="GO:0009279">
    <property type="term" value="C:cell outer membrane"/>
    <property type="evidence" value="ECO:0007669"/>
    <property type="project" value="TreeGrafter"/>
</dbReference>
<evidence type="ECO:0000313" key="8">
    <source>
        <dbReference type="Proteomes" id="UP000323164"/>
    </source>
</evidence>
<dbReference type="Gene3D" id="3.10.20.310">
    <property type="entry name" value="membrane protein fhac"/>
    <property type="match status" value="3"/>
</dbReference>
<dbReference type="InterPro" id="IPR035243">
    <property type="entry name" value="TamA_POTRA_Dom_1"/>
</dbReference>
<proteinExistence type="predicted"/>
<sequence length="471" mass="51995">MPTFPHDRRALLLVVLACVANPAWAARVSRVDVTGVDEAMTANIRESLSISDETGQDVTDRRLDYLVAQVEPEVRSALEPFGYYAPVIHVTRDGDVLRVAVEAGPPVKIRRESVRVEGDAGVDAPVRKEVDAFQPVAGDVLDHAVYEASKTRISRVLAERGYFDADLTAHRVEVTRATGSADIDLLWQSGARYRMGTVSFTQTPTSVVDESLLRKLVRWTPGAPFHQDRVERLRESLQRLDYFSGIDVAAVPDKAVNREVPVDVTLTPAKRSVYTAGLSYGSDSGAGVRLGVDRRYLNRRGHKATAQLDLAQRRKTLTLQYRIPAFAWVDGWYTFALQAADEQTVFIDNRRVEFVASRSGQVSRKLEAVVGLHVLRERWAYAAEQDTDPSTPPAFRYASFAYPSFDATYTDVDDRLMPRRGFGASAFLRGGRGSAGSDGGVLFAQAHGTLIGYHGFGPRSRLITRGELGHT</sequence>
<dbReference type="InterPro" id="IPR039910">
    <property type="entry name" value="D15-like"/>
</dbReference>
<feature type="signal peptide" evidence="4">
    <location>
        <begin position="1"/>
        <end position="25"/>
    </location>
</feature>
<evidence type="ECO:0000256" key="3">
    <source>
        <dbReference type="ARBA" id="ARBA00023237"/>
    </source>
</evidence>
<dbReference type="EMBL" id="VTRV01000117">
    <property type="protein sequence ID" value="TZF88139.1"/>
    <property type="molecule type" value="Genomic_DNA"/>
</dbReference>
<keyword evidence="1" id="KW-0812">Transmembrane</keyword>
<evidence type="ECO:0000256" key="2">
    <source>
        <dbReference type="ARBA" id="ARBA00022729"/>
    </source>
</evidence>
<organism evidence="7 8">
    <name type="scientific">Cognatilysobacter lacus</name>
    <dbReference type="NCBI Taxonomy" id="1643323"/>
    <lineage>
        <taxon>Bacteria</taxon>
        <taxon>Pseudomonadati</taxon>
        <taxon>Pseudomonadota</taxon>
        <taxon>Gammaproteobacteria</taxon>
        <taxon>Lysobacterales</taxon>
        <taxon>Lysobacteraceae</taxon>
        <taxon>Cognatilysobacter</taxon>
    </lineage>
</organism>
<feature type="non-terminal residue" evidence="7">
    <location>
        <position position="471"/>
    </location>
</feature>
<dbReference type="GO" id="GO:0009306">
    <property type="term" value="P:protein secretion"/>
    <property type="evidence" value="ECO:0007669"/>
    <property type="project" value="TreeGrafter"/>
</dbReference>
<keyword evidence="3" id="KW-0472">Membrane</keyword>
<feature type="domain" description="TamA POTRA" evidence="6">
    <location>
        <begin position="31"/>
        <end position="101"/>
    </location>
</feature>
<dbReference type="PANTHER" id="PTHR12815:SF47">
    <property type="entry name" value="TRANSLOCATION AND ASSEMBLY MODULE SUBUNIT TAMA"/>
    <property type="match status" value="1"/>
</dbReference>
<dbReference type="Pfam" id="PF07244">
    <property type="entry name" value="POTRA"/>
    <property type="match status" value="1"/>
</dbReference>
<feature type="domain" description="POTRA" evidence="5">
    <location>
        <begin position="194"/>
        <end position="266"/>
    </location>
</feature>
<keyword evidence="3" id="KW-0998">Cell outer membrane</keyword>
<dbReference type="InterPro" id="IPR010827">
    <property type="entry name" value="BamA/TamA_POTRA"/>
</dbReference>
<evidence type="ECO:0000259" key="6">
    <source>
        <dbReference type="Pfam" id="PF17243"/>
    </source>
</evidence>
<dbReference type="GO" id="GO:0097347">
    <property type="term" value="C:TAM protein secretion complex"/>
    <property type="evidence" value="ECO:0007669"/>
    <property type="project" value="TreeGrafter"/>
</dbReference>
<dbReference type="Proteomes" id="UP000323164">
    <property type="component" value="Unassembled WGS sequence"/>
</dbReference>
<comment type="caution">
    <text evidence="7">The sequence shown here is derived from an EMBL/GenBank/DDBJ whole genome shotgun (WGS) entry which is preliminary data.</text>
</comment>
<dbReference type="PANTHER" id="PTHR12815">
    <property type="entry name" value="SORTING AND ASSEMBLY MACHINERY SAMM50 PROTEIN FAMILY MEMBER"/>
    <property type="match status" value="1"/>
</dbReference>
<dbReference type="Pfam" id="PF17243">
    <property type="entry name" value="POTRA_TamA_1"/>
    <property type="match status" value="1"/>
</dbReference>
<dbReference type="Gene3D" id="2.40.160.50">
    <property type="entry name" value="membrane protein fhac: a member of the omp85/tpsb transporter family"/>
    <property type="match status" value="1"/>
</dbReference>
<evidence type="ECO:0000259" key="5">
    <source>
        <dbReference type="Pfam" id="PF07244"/>
    </source>
</evidence>
<dbReference type="OrthoDB" id="9769707at2"/>